<dbReference type="InterPro" id="IPR011990">
    <property type="entry name" value="TPR-like_helical_dom_sf"/>
</dbReference>
<evidence type="ECO:0000313" key="2">
    <source>
        <dbReference type="EMBL" id="CAH1000815.1"/>
    </source>
</evidence>
<organism evidence="2 3">
    <name type="scientific">Neolewinella maritima</name>
    <dbReference type="NCBI Taxonomy" id="1383882"/>
    <lineage>
        <taxon>Bacteria</taxon>
        <taxon>Pseudomonadati</taxon>
        <taxon>Bacteroidota</taxon>
        <taxon>Saprospiria</taxon>
        <taxon>Saprospirales</taxon>
        <taxon>Lewinellaceae</taxon>
        <taxon>Neolewinella</taxon>
    </lineage>
</organism>
<keyword evidence="1" id="KW-0472">Membrane</keyword>
<dbReference type="RefSeq" id="WP_238750813.1">
    <property type="nucleotide sequence ID" value="NZ_CAKLPZ010000002.1"/>
</dbReference>
<comment type="caution">
    <text evidence="2">The sequence shown here is derived from an EMBL/GenBank/DDBJ whole genome shotgun (WGS) entry which is preliminary data.</text>
</comment>
<dbReference type="Gene3D" id="1.25.40.10">
    <property type="entry name" value="Tetratricopeptide repeat domain"/>
    <property type="match status" value="1"/>
</dbReference>
<proteinExistence type="predicted"/>
<reference evidence="2" key="1">
    <citation type="submission" date="2021-12" db="EMBL/GenBank/DDBJ databases">
        <authorList>
            <person name="Rodrigo-Torres L."/>
            <person name="Arahal R. D."/>
            <person name="Lucena T."/>
        </authorList>
    </citation>
    <scope>NUCLEOTIDE SEQUENCE</scope>
    <source>
        <strain evidence="2">CECT 8419</strain>
    </source>
</reference>
<dbReference type="SUPFAM" id="SSF48452">
    <property type="entry name" value="TPR-like"/>
    <property type="match status" value="1"/>
</dbReference>
<name>A0ABN8F934_9BACT</name>
<evidence type="ECO:0000313" key="3">
    <source>
        <dbReference type="Proteomes" id="UP000837803"/>
    </source>
</evidence>
<dbReference type="Proteomes" id="UP000837803">
    <property type="component" value="Unassembled WGS sequence"/>
</dbReference>
<keyword evidence="1" id="KW-0812">Transmembrane</keyword>
<dbReference type="EMBL" id="CAKLPZ010000002">
    <property type="protein sequence ID" value="CAH1000815.1"/>
    <property type="molecule type" value="Genomic_DNA"/>
</dbReference>
<sequence>MNTEDQDRIEEYLLGRSPDPGAFERELRQNPQLRQEMESTRFALDAITAGEDHVLKNRLRKLEDGLSTRTPVADTQTVAKVVPIDRKRRRQWVRYAAAAAVILFLAGYFMLRPAPGERIEYALDQITPYDNIAYSITKGGTDDADPRAAAYTAYEAGDYAAAEAAFNALEAPAAPEQFYLAQSLLVQRKYDAALPLLERLATTPDFNLAQESSFYAATARLGLGQPAEATGTLETIAADPAHPMQAEARSLLQAL</sequence>
<evidence type="ECO:0000256" key="1">
    <source>
        <dbReference type="SAM" id="Phobius"/>
    </source>
</evidence>
<feature type="transmembrane region" description="Helical" evidence="1">
    <location>
        <begin position="92"/>
        <end position="111"/>
    </location>
</feature>
<evidence type="ECO:0008006" key="4">
    <source>
        <dbReference type="Google" id="ProtNLM"/>
    </source>
</evidence>
<keyword evidence="1" id="KW-1133">Transmembrane helix</keyword>
<keyword evidence="3" id="KW-1185">Reference proteome</keyword>
<accession>A0ABN8F934</accession>
<gene>
    <name evidence="2" type="ORF">LEM8419_01898</name>
</gene>
<protein>
    <recommendedName>
        <fullName evidence="4">Tetratricopeptide repeat protein</fullName>
    </recommendedName>
</protein>